<organism evidence="1 2">
    <name type="scientific">Paenibacillus septentrionalis</name>
    <dbReference type="NCBI Taxonomy" id="429342"/>
    <lineage>
        <taxon>Bacteria</taxon>
        <taxon>Bacillati</taxon>
        <taxon>Bacillota</taxon>
        <taxon>Bacilli</taxon>
        <taxon>Bacillales</taxon>
        <taxon>Paenibacillaceae</taxon>
        <taxon>Paenibacillus</taxon>
    </lineage>
</organism>
<comment type="caution">
    <text evidence="1">The sequence shown here is derived from an EMBL/GenBank/DDBJ whole genome shotgun (WGS) entry which is preliminary data.</text>
</comment>
<dbReference type="Pfam" id="PF06949">
    <property type="entry name" value="DUF1292"/>
    <property type="match status" value="1"/>
</dbReference>
<dbReference type="Proteomes" id="UP001596233">
    <property type="component" value="Unassembled WGS sequence"/>
</dbReference>
<sequence>MAFEYPKGAPTRSSSLHEHFGSEVELLNEDGAAESFTIKQEFTWGDITYVALQSDAMKAEDEVEFMRVITEGDDIELESIVDEDEWEAVSEAYDDLLFVNEERP</sequence>
<keyword evidence="2" id="KW-1185">Reference proteome</keyword>
<dbReference type="EMBL" id="JBHSTE010000001">
    <property type="protein sequence ID" value="MFC6331520.1"/>
    <property type="molecule type" value="Genomic_DNA"/>
</dbReference>
<name>A0ABW1V2J5_9BACL</name>
<evidence type="ECO:0000313" key="1">
    <source>
        <dbReference type="EMBL" id="MFC6331520.1"/>
    </source>
</evidence>
<accession>A0ABW1V2J5</accession>
<dbReference type="InterPro" id="IPR009711">
    <property type="entry name" value="UPF0473"/>
</dbReference>
<reference evidence="2" key="1">
    <citation type="journal article" date="2019" name="Int. J. Syst. Evol. Microbiol.">
        <title>The Global Catalogue of Microorganisms (GCM) 10K type strain sequencing project: providing services to taxonomists for standard genome sequencing and annotation.</title>
        <authorList>
            <consortium name="The Broad Institute Genomics Platform"/>
            <consortium name="The Broad Institute Genome Sequencing Center for Infectious Disease"/>
            <person name="Wu L."/>
            <person name="Ma J."/>
        </authorList>
    </citation>
    <scope>NUCLEOTIDE SEQUENCE [LARGE SCALE GENOMIC DNA]</scope>
    <source>
        <strain evidence="2">PCU 280</strain>
    </source>
</reference>
<protein>
    <submittedName>
        <fullName evidence="1">DUF1292 domain-containing protein</fullName>
    </submittedName>
</protein>
<proteinExistence type="predicted"/>
<dbReference type="RefSeq" id="WP_379230853.1">
    <property type="nucleotide sequence ID" value="NZ_JBHSTE010000001.1"/>
</dbReference>
<gene>
    <name evidence="1" type="ORF">ACFP56_02720</name>
</gene>
<evidence type="ECO:0000313" key="2">
    <source>
        <dbReference type="Proteomes" id="UP001596233"/>
    </source>
</evidence>